<name>A0A8X6PUY2_NEPPI</name>
<evidence type="ECO:0000313" key="1">
    <source>
        <dbReference type="EMBL" id="GFT87149.1"/>
    </source>
</evidence>
<comment type="caution">
    <text evidence="1">The sequence shown here is derived from an EMBL/GenBank/DDBJ whole genome shotgun (WGS) entry which is preliminary data.</text>
</comment>
<keyword evidence="2" id="KW-1185">Reference proteome</keyword>
<gene>
    <name evidence="1" type="ORF">NPIL_461071</name>
</gene>
<reference evidence="1" key="1">
    <citation type="submission" date="2020-08" db="EMBL/GenBank/DDBJ databases">
        <title>Multicomponent nature underlies the extraordinary mechanical properties of spider dragline silk.</title>
        <authorList>
            <person name="Kono N."/>
            <person name="Nakamura H."/>
            <person name="Mori M."/>
            <person name="Yoshida Y."/>
            <person name="Ohtoshi R."/>
            <person name="Malay A.D."/>
            <person name="Moran D.A.P."/>
            <person name="Tomita M."/>
            <person name="Numata K."/>
            <person name="Arakawa K."/>
        </authorList>
    </citation>
    <scope>NUCLEOTIDE SEQUENCE</scope>
</reference>
<dbReference type="EMBL" id="BMAW01024258">
    <property type="protein sequence ID" value="GFT87149.1"/>
    <property type="molecule type" value="Genomic_DNA"/>
</dbReference>
<dbReference type="Proteomes" id="UP000887013">
    <property type="component" value="Unassembled WGS sequence"/>
</dbReference>
<accession>A0A8X6PUY2</accession>
<sequence>MHQPRLHDGSLVTYRLEPTTQRKTPAGSPLPLPVSYRVDKYSSGIGKIKWHVEKFKHSKWSYDCCFECFLPTPEFDGKHLPCPEMKKYFPPLEPADNRECEEPDSDYGTVTPFSFSQSPYGHHCF</sequence>
<organism evidence="1 2">
    <name type="scientific">Nephila pilipes</name>
    <name type="common">Giant wood spider</name>
    <name type="synonym">Nephila maculata</name>
    <dbReference type="NCBI Taxonomy" id="299642"/>
    <lineage>
        <taxon>Eukaryota</taxon>
        <taxon>Metazoa</taxon>
        <taxon>Ecdysozoa</taxon>
        <taxon>Arthropoda</taxon>
        <taxon>Chelicerata</taxon>
        <taxon>Arachnida</taxon>
        <taxon>Araneae</taxon>
        <taxon>Araneomorphae</taxon>
        <taxon>Entelegynae</taxon>
        <taxon>Araneoidea</taxon>
        <taxon>Nephilidae</taxon>
        <taxon>Nephila</taxon>
    </lineage>
</organism>
<protein>
    <submittedName>
        <fullName evidence="1">Uncharacterized protein</fullName>
    </submittedName>
</protein>
<dbReference type="AlphaFoldDB" id="A0A8X6PUY2"/>
<proteinExistence type="predicted"/>
<evidence type="ECO:0000313" key="2">
    <source>
        <dbReference type="Proteomes" id="UP000887013"/>
    </source>
</evidence>